<organism evidence="1 2">
    <name type="scientific">Parachlamydia acanthamoebae</name>
    <dbReference type="NCBI Taxonomy" id="83552"/>
    <lineage>
        <taxon>Bacteria</taxon>
        <taxon>Pseudomonadati</taxon>
        <taxon>Chlamydiota</taxon>
        <taxon>Chlamydiia</taxon>
        <taxon>Parachlamydiales</taxon>
        <taxon>Parachlamydiaceae</taxon>
        <taxon>Parachlamydia</taxon>
    </lineage>
</organism>
<dbReference type="EMBL" id="JSAM01000136">
    <property type="protein sequence ID" value="KIA76073.1"/>
    <property type="molecule type" value="Genomic_DNA"/>
</dbReference>
<reference evidence="1 2" key="1">
    <citation type="journal article" date="2014" name="Mol. Biol. Evol.">
        <title>Massive expansion of Ubiquitination-related gene families within the Chlamydiae.</title>
        <authorList>
            <person name="Domman D."/>
            <person name="Collingro A."/>
            <person name="Lagkouvardos I."/>
            <person name="Gehre L."/>
            <person name="Weinmaier T."/>
            <person name="Rattei T."/>
            <person name="Subtil A."/>
            <person name="Horn M."/>
        </authorList>
    </citation>
    <scope>NUCLEOTIDE SEQUENCE [LARGE SCALE GENOMIC DNA]</scope>
    <source>
        <strain evidence="1 2">OEW1</strain>
    </source>
</reference>
<sequence>MLVAEKRAMHGKGTIDLHVKEKYDNSLGYIKAGTLTINGNPY</sequence>
<comment type="caution">
    <text evidence="1">The sequence shown here is derived from an EMBL/GenBank/DDBJ whole genome shotgun (WGS) entry which is preliminary data.</text>
</comment>
<name>A0A0C1E7H0_9BACT</name>
<evidence type="ECO:0000313" key="2">
    <source>
        <dbReference type="Proteomes" id="UP000031307"/>
    </source>
</evidence>
<evidence type="ECO:0000313" key="1">
    <source>
        <dbReference type="EMBL" id="KIA76073.1"/>
    </source>
</evidence>
<dbReference type="PATRIC" id="fig|83552.4.peg.2814"/>
<dbReference type="Proteomes" id="UP000031307">
    <property type="component" value="Unassembled WGS sequence"/>
</dbReference>
<accession>A0A0C1E7H0</accession>
<proteinExistence type="predicted"/>
<protein>
    <submittedName>
        <fullName evidence="1">Uncharacterized protein</fullName>
    </submittedName>
</protein>
<gene>
    <name evidence="1" type="ORF">DB43_BG00010</name>
</gene>
<dbReference type="AlphaFoldDB" id="A0A0C1E7H0"/>